<comment type="caution">
    <text evidence="2">The sequence shown here is derived from an EMBL/GenBank/DDBJ whole genome shotgun (WGS) entry which is preliminary data.</text>
</comment>
<keyword evidence="3" id="KW-1185">Reference proteome</keyword>
<organism evidence="2 3">
    <name type="scientific">Prevotella veroralis F0319</name>
    <dbReference type="NCBI Taxonomy" id="649761"/>
    <lineage>
        <taxon>Bacteria</taxon>
        <taxon>Pseudomonadati</taxon>
        <taxon>Bacteroidota</taxon>
        <taxon>Bacteroidia</taxon>
        <taxon>Bacteroidales</taxon>
        <taxon>Prevotellaceae</taxon>
        <taxon>Prevotella</taxon>
    </lineage>
</organism>
<evidence type="ECO:0000313" key="2">
    <source>
        <dbReference type="EMBL" id="EEX19993.1"/>
    </source>
</evidence>
<dbReference type="HOGENOM" id="CLU_1829466_0_0_10"/>
<reference evidence="2 3" key="1">
    <citation type="submission" date="2009-09" db="EMBL/GenBank/DDBJ databases">
        <authorList>
            <person name="Weinstock G."/>
            <person name="Sodergren E."/>
            <person name="Clifton S."/>
            <person name="Fulton L."/>
            <person name="Fulton B."/>
            <person name="Courtney L."/>
            <person name="Fronick C."/>
            <person name="Harrison M."/>
            <person name="Strong C."/>
            <person name="Farmer C."/>
            <person name="Delahaunty K."/>
            <person name="Markovic C."/>
            <person name="Hall O."/>
            <person name="Minx P."/>
            <person name="Tomlinson C."/>
            <person name="Mitreva M."/>
            <person name="Nelson J."/>
            <person name="Hou S."/>
            <person name="Wollam A."/>
            <person name="Pepin K.H."/>
            <person name="Johnson M."/>
            <person name="Bhonagiri V."/>
            <person name="Nash W.E."/>
            <person name="Warren W."/>
            <person name="Chinwalla A."/>
            <person name="Mardis E.R."/>
            <person name="Wilson R.K."/>
        </authorList>
    </citation>
    <scope>NUCLEOTIDE SEQUENCE [LARGE SCALE GENOMIC DNA]</scope>
    <source>
        <strain evidence="2 3">F0319</strain>
    </source>
</reference>
<feature type="non-terminal residue" evidence="2">
    <location>
        <position position="1"/>
    </location>
</feature>
<dbReference type="AlphaFoldDB" id="C9MKD3"/>
<dbReference type="InterPro" id="IPR025668">
    <property type="entry name" value="Tnp_DDE_dom"/>
</dbReference>
<protein>
    <submittedName>
        <fullName evidence="2">Transposase, IS4 family</fullName>
    </submittedName>
</protein>
<dbReference type="NCBIfam" id="NF033520">
    <property type="entry name" value="transpos_IS982"/>
    <property type="match status" value="1"/>
</dbReference>
<dbReference type="RefSeq" id="WP_004381645.1">
    <property type="nucleotide sequence ID" value="NZ_GG698712.1"/>
</dbReference>
<evidence type="ECO:0000313" key="3">
    <source>
        <dbReference type="Proteomes" id="UP000003327"/>
    </source>
</evidence>
<name>C9MKD3_9BACT</name>
<accession>C9MKD3</accession>
<feature type="domain" description="Transposase DDE" evidence="1">
    <location>
        <begin position="1"/>
        <end position="104"/>
    </location>
</feature>
<dbReference type="EMBL" id="ACVA01000003">
    <property type="protein sequence ID" value="EEX19993.1"/>
    <property type="molecule type" value="Genomic_DNA"/>
</dbReference>
<dbReference type="Pfam" id="PF13612">
    <property type="entry name" value="DDE_Tnp_1_3"/>
    <property type="match status" value="1"/>
</dbReference>
<sequence>NDRGEIIQWKLTPGNVDDREPLKDKRFTERLFGKLFADRGYISQNLFEMLFVDNIHLVTKIKKNMKNSLMSLYDKLLLRKRSVIETVNDELKNVCQIEHTRHRSFDNFATNLIAGLIAYNLLPKKPEMNIEIIDKSRIIA</sequence>
<gene>
    <name evidence="2" type="ORF">HMPREF0973_00052</name>
</gene>
<evidence type="ECO:0000259" key="1">
    <source>
        <dbReference type="Pfam" id="PF13612"/>
    </source>
</evidence>
<proteinExistence type="predicted"/>
<dbReference type="eggNOG" id="COG3039">
    <property type="taxonomic scope" value="Bacteria"/>
</dbReference>
<dbReference type="OrthoDB" id="706456at2"/>
<dbReference type="STRING" id="649761.HMPREF0973_00052"/>
<dbReference type="Proteomes" id="UP000003327">
    <property type="component" value="Unassembled WGS sequence"/>
</dbReference>